<protein>
    <submittedName>
        <fullName evidence="2">Uncharacterized protein</fullName>
    </submittedName>
</protein>
<evidence type="ECO:0000313" key="2">
    <source>
        <dbReference type="EMBL" id="KAA8591336.1"/>
    </source>
</evidence>
<dbReference type="Proteomes" id="UP000327493">
    <property type="component" value="Chromosome 7"/>
</dbReference>
<evidence type="ECO:0000256" key="1">
    <source>
        <dbReference type="SAM" id="MobiDB-lite"/>
    </source>
</evidence>
<organism evidence="2 3">
    <name type="scientific">Etheostoma spectabile</name>
    <name type="common">orangethroat darter</name>
    <dbReference type="NCBI Taxonomy" id="54343"/>
    <lineage>
        <taxon>Eukaryota</taxon>
        <taxon>Metazoa</taxon>
        <taxon>Chordata</taxon>
        <taxon>Craniata</taxon>
        <taxon>Vertebrata</taxon>
        <taxon>Euteleostomi</taxon>
        <taxon>Actinopterygii</taxon>
        <taxon>Neopterygii</taxon>
        <taxon>Teleostei</taxon>
        <taxon>Neoteleostei</taxon>
        <taxon>Acanthomorphata</taxon>
        <taxon>Eupercaria</taxon>
        <taxon>Perciformes</taxon>
        <taxon>Percoidei</taxon>
        <taxon>Percidae</taxon>
        <taxon>Etheostomatinae</taxon>
        <taxon>Etheostoma</taxon>
    </lineage>
</organism>
<comment type="caution">
    <text evidence="2">The sequence shown here is derived from an EMBL/GenBank/DDBJ whole genome shotgun (WGS) entry which is preliminary data.</text>
</comment>
<gene>
    <name evidence="2" type="ORF">FQN60_002279</name>
</gene>
<accession>A0A5J5DDI9</accession>
<sequence>MCGERHDPKFQTNTFFQLLQTNADSSSSTLPYSHGSFSCPRGDAEQIPPPPHPYLLNSTADKRGQHIVLISRHVRANEISMPA</sequence>
<evidence type="ECO:0000313" key="3">
    <source>
        <dbReference type="Proteomes" id="UP000327493"/>
    </source>
</evidence>
<proteinExistence type="predicted"/>
<feature type="region of interest" description="Disordered" evidence="1">
    <location>
        <begin position="27"/>
        <end position="49"/>
    </location>
</feature>
<keyword evidence="3" id="KW-1185">Reference proteome</keyword>
<name>A0A5J5DDI9_9PERO</name>
<dbReference type="EMBL" id="VOFY01000007">
    <property type="protein sequence ID" value="KAA8591336.1"/>
    <property type="molecule type" value="Genomic_DNA"/>
</dbReference>
<reference evidence="2 3" key="1">
    <citation type="submission" date="2019-08" db="EMBL/GenBank/DDBJ databases">
        <title>A chromosome-level genome assembly, high-density linkage maps, and genome scans reveal the genomic architecture of hybrid incompatibilities underlying speciation via character displacement in darters (Percidae: Etheostominae).</title>
        <authorList>
            <person name="Moran R.L."/>
            <person name="Catchen J.M."/>
            <person name="Fuller R.C."/>
        </authorList>
    </citation>
    <scope>NUCLEOTIDE SEQUENCE [LARGE SCALE GENOMIC DNA]</scope>
    <source>
        <strain evidence="2">EspeVRDwgs_2016</strain>
        <tissue evidence="2">Muscle</tissue>
    </source>
</reference>
<dbReference type="AlphaFoldDB" id="A0A5J5DDI9"/>